<dbReference type="Proteomes" id="UP001177023">
    <property type="component" value="Unassembled WGS sequence"/>
</dbReference>
<accession>A0AA36C4F1</accession>
<evidence type="ECO:0000256" key="1">
    <source>
        <dbReference type="SAM" id="SignalP"/>
    </source>
</evidence>
<proteinExistence type="predicted"/>
<feature type="signal peptide" evidence="1">
    <location>
        <begin position="1"/>
        <end position="17"/>
    </location>
</feature>
<evidence type="ECO:0000313" key="2">
    <source>
        <dbReference type="EMBL" id="CAJ0558232.1"/>
    </source>
</evidence>
<dbReference type="AlphaFoldDB" id="A0AA36C4F1"/>
<feature type="non-terminal residue" evidence="2">
    <location>
        <position position="176"/>
    </location>
</feature>
<comment type="caution">
    <text evidence="2">The sequence shown here is derived from an EMBL/GenBank/DDBJ whole genome shotgun (WGS) entry which is preliminary data.</text>
</comment>
<dbReference type="EMBL" id="CATQJA010000223">
    <property type="protein sequence ID" value="CAJ0558232.1"/>
    <property type="molecule type" value="Genomic_DNA"/>
</dbReference>
<feature type="chain" id="PRO_5041387428" evidence="1">
    <location>
        <begin position="18"/>
        <end position="176"/>
    </location>
</feature>
<gene>
    <name evidence="2" type="ORF">MSPICULIGERA_LOCUS914</name>
</gene>
<protein>
    <submittedName>
        <fullName evidence="2">Uncharacterized protein</fullName>
    </submittedName>
</protein>
<organism evidence="2 3">
    <name type="scientific">Mesorhabditis spiculigera</name>
    <dbReference type="NCBI Taxonomy" id="96644"/>
    <lineage>
        <taxon>Eukaryota</taxon>
        <taxon>Metazoa</taxon>
        <taxon>Ecdysozoa</taxon>
        <taxon>Nematoda</taxon>
        <taxon>Chromadorea</taxon>
        <taxon>Rhabditida</taxon>
        <taxon>Rhabditina</taxon>
        <taxon>Rhabditomorpha</taxon>
        <taxon>Rhabditoidea</taxon>
        <taxon>Rhabditidae</taxon>
        <taxon>Mesorhabditinae</taxon>
        <taxon>Mesorhabditis</taxon>
    </lineage>
</organism>
<keyword evidence="1" id="KW-0732">Signal</keyword>
<reference evidence="2" key="1">
    <citation type="submission" date="2023-06" db="EMBL/GenBank/DDBJ databases">
        <authorList>
            <person name="Delattre M."/>
        </authorList>
    </citation>
    <scope>NUCLEOTIDE SEQUENCE</scope>
    <source>
        <strain evidence="2">AF72</strain>
    </source>
</reference>
<name>A0AA36C4F1_9BILA</name>
<keyword evidence="3" id="KW-1185">Reference proteome</keyword>
<sequence length="176" mass="19845">MLFLAIFQFFLLTIVCAQNGPIFDGKRSNPTQKDLPFLKKASEQTRKDVFQVLGDSQLPIEEKEDIIADIVAKDTDQVKSRSRMSEQAANADQYIEGIVKNDELNPMQKQRMIGDLLGGLSDRVRNELYKARAGLKKLVRRALKGFRRNKGQNNSEDIGVEVKPISFSEDGGMLQL</sequence>
<evidence type="ECO:0000313" key="3">
    <source>
        <dbReference type="Proteomes" id="UP001177023"/>
    </source>
</evidence>